<protein>
    <submittedName>
        <fullName evidence="2">Uncharacterized protein</fullName>
    </submittedName>
</protein>
<keyword evidence="3" id="KW-1185">Reference proteome</keyword>
<feature type="region of interest" description="Disordered" evidence="1">
    <location>
        <begin position="167"/>
        <end position="235"/>
    </location>
</feature>
<feature type="compositionally biased region" description="Basic and acidic residues" evidence="1">
    <location>
        <begin position="304"/>
        <end position="321"/>
    </location>
</feature>
<reference evidence="2 3" key="1">
    <citation type="submission" date="2024-09" db="EMBL/GenBank/DDBJ databases">
        <title>Itraconazole resistance in Madurella fahalii resulting from another homologue of gene encoding cytochrome P450 14-alpha sterol demethylase (CYP51).</title>
        <authorList>
            <person name="Yoshioka I."/>
            <person name="Fahal A.H."/>
            <person name="Kaneko S."/>
            <person name="Yaguchi T."/>
        </authorList>
    </citation>
    <scope>NUCLEOTIDE SEQUENCE [LARGE SCALE GENOMIC DNA]</scope>
    <source>
        <strain evidence="2 3">IFM 68171</strain>
    </source>
</reference>
<evidence type="ECO:0000256" key="1">
    <source>
        <dbReference type="SAM" id="MobiDB-lite"/>
    </source>
</evidence>
<dbReference type="EMBL" id="BAAFSV010000002">
    <property type="protein sequence ID" value="GAB1314081.1"/>
    <property type="molecule type" value="Genomic_DNA"/>
</dbReference>
<name>A0ABQ0G8M7_9PEZI</name>
<accession>A0ABQ0G8M7</accession>
<dbReference type="RefSeq" id="XP_070915812.1">
    <property type="nucleotide sequence ID" value="XM_071059711.1"/>
</dbReference>
<evidence type="ECO:0000313" key="3">
    <source>
        <dbReference type="Proteomes" id="UP001628179"/>
    </source>
</evidence>
<evidence type="ECO:0000313" key="2">
    <source>
        <dbReference type="EMBL" id="GAB1314081.1"/>
    </source>
</evidence>
<sequence>MRPPYSPLLLLPSLSSTETLGTITIHSLHRSCNPSGSSCTYALTLDAKYTASSAPSTNNLDTVTTCSFIVSSSPPANLPANQTSFTAQQCGSGARFRINGAWDPESRFITLVPTDTWHGAYASLGYLGEELVEGRTVGPREGVAYRLGMASDEKEKRGEAEKKMVMMMMGGGDGDGDHGDGDDGHDDGGKGDCEKGGDSGKGDCGKGGDGGKGDGDKGDGVKGDGGKGDDGYGDGGKDGDCGKGGHGGKGDCGKGDDGHGDGGKGGDCGKDGGKGDCGKGGDGGKGDDGKGGYGVKVGDGHEMGDWGKRGHGNHDGKRGWDDNGYNVMIRGLRKSGWNRSNGRKENKIMHGREKRGIKRDAMTLSLETTRQVRGLTMFTDIQLEATAVRFTLADSERGEKHCSFAVPSIKTSWYAQRCGNEFTISWGYNKDTDSAVMTICRPLDGTAAWFGFDEVSSSDGYLGDSKAEPVHRTGCA</sequence>
<proteinExistence type="predicted"/>
<feature type="region of interest" description="Disordered" evidence="1">
    <location>
        <begin position="304"/>
        <end position="323"/>
    </location>
</feature>
<organism evidence="2 3">
    <name type="scientific">Madurella fahalii</name>
    <dbReference type="NCBI Taxonomy" id="1157608"/>
    <lineage>
        <taxon>Eukaryota</taxon>
        <taxon>Fungi</taxon>
        <taxon>Dikarya</taxon>
        <taxon>Ascomycota</taxon>
        <taxon>Pezizomycotina</taxon>
        <taxon>Sordariomycetes</taxon>
        <taxon>Sordariomycetidae</taxon>
        <taxon>Sordariales</taxon>
        <taxon>Sordariales incertae sedis</taxon>
        <taxon>Madurella</taxon>
    </lineage>
</organism>
<feature type="compositionally biased region" description="Basic and acidic residues" evidence="1">
    <location>
        <begin position="175"/>
        <end position="235"/>
    </location>
</feature>
<gene>
    <name evidence="2" type="ORF">MFIFM68171_04291</name>
</gene>
<comment type="caution">
    <text evidence="2">The sequence shown here is derived from an EMBL/GenBank/DDBJ whole genome shotgun (WGS) entry which is preliminary data.</text>
</comment>
<dbReference type="Proteomes" id="UP001628179">
    <property type="component" value="Unassembled WGS sequence"/>
</dbReference>
<dbReference type="GeneID" id="98175034"/>